<dbReference type="GO" id="GO:0009279">
    <property type="term" value="C:cell outer membrane"/>
    <property type="evidence" value="ECO:0007669"/>
    <property type="project" value="UniProtKB-SubCell"/>
</dbReference>
<dbReference type="CDD" id="cd01347">
    <property type="entry name" value="ligand_gated_channel"/>
    <property type="match status" value="1"/>
</dbReference>
<feature type="domain" description="TonB-dependent receptor plug" evidence="16">
    <location>
        <begin position="56"/>
        <end position="176"/>
    </location>
</feature>
<organism evidence="17 18">
    <name type="scientific">Thiomicrospira aerophila AL3</name>
    <dbReference type="NCBI Taxonomy" id="717772"/>
    <lineage>
        <taxon>Bacteria</taxon>
        <taxon>Pseudomonadati</taxon>
        <taxon>Pseudomonadota</taxon>
        <taxon>Gammaproteobacteria</taxon>
        <taxon>Thiotrichales</taxon>
        <taxon>Piscirickettsiaceae</taxon>
        <taxon>Thiomicrospira</taxon>
    </lineage>
</organism>
<feature type="signal peptide" evidence="14">
    <location>
        <begin position="1"/>
        <end position="38"/>
    </location>
</feature>
<keyword evidence="8 11" id="KW-0472">Membrane</keyword>
<keyword evidence="9 17" id="KW-0675">Receptor</keyword>
<dbReference type="NCBIfam" id="TIGR01786">
    <property type="entry name" value="TonB-hemlactrns"/>
    <property type="match status" value="1"/>
</dbReference>
<evidence type="ECO:0000256" key="10">
    <source>
        <dbReference type="ARBA" id="ARBA00023237"/>
    </source>
</evidence>
<evidence type="ECO:0000256" key="4">
    <source>
        <dbReference type="ARBA" id="ARBA00022452"/>
    </source>
</evidence>
<feature type="region of interest" description="Disordered" evidence="13">
    <location>
        <begin position="346"/>
        <end position="369"/>
    </location>
</feature>
<dbReference type="Pfam" id="PF00593">
    <property type="entry name" value="TonB_dep_Rec_b-barrel"/>
    <property type="match status" value="1"/>
</dbReference>
<dbReference type="Proteomes" id="UP000005380">
    <property type="component" value="Chromosome"/>
</dbReference>
<evidence type="ECO:0000256" key="5">
    <source>
        <dbReference type="ARBA" id="ARBA00022692"/>
    </source>
</evidence>
<dbReference type="InterPro" id="IPR037066">
    <property type="entry name" value="Plug_dom_sf"/>
</dbReference>
<comment type="similarity">
    <text evidence="2">Belongs to the TonB-dependent receptor family. Hemoglobin/haptoglobin binding protein subfamily.</text>
</comment>
<evidence type="ECO:0000256" key="3">
    <source>
        <dbReference type="ARBA" id="ARBA00022448"/>
    </source>
</evidence>
<keyword evidence="3 11" id="KW-0813">Transport</keyword>
<keyword evidence="5 11" id="KW-0812">Transmembrane</keyword>
<evidence type="ECO:0000259" key="16">
    <source>
        <dbReference type="Pfam" id="PF07715"/>
    </source>
</evidence>
<evidence type="ECO:0000256" key="2">
    <source>
        <dbReference type="ARBA" id="ARBA00008143"/>
    </source>
</evidence>
<dbReference type="HOGENOM" id="CLU_008287_19_0_6"/>
<dbReference type="NCBIfam" id="TIGR01785">
    <property type="entry name" value="TonB-hemin"/>
    <property type="match status" value="1"/>
</dbReference>
<comment type="subcellular location">
    <subcellularLocation>
        <location evidence="1 11">Cell outer membrane</location>
        <topology evidence="1 11">Multi-pass membrane protein</topology>
    </subcellularLocation>
</comment>
<keyword evidence="10 11" id="KW-0998">Cell outer membrane</keyword>
<keyword evidence="6 14" id="KW-0732">Signal</keyword>
<dbReference type="AlphaFoldDB" id="W0DTH6"/>
<dbReference type="FunCoup" id="W0DTH6">
    <property type="interactions" value="83"/>
</dbReference>
<dbReference type="eggNOG" id="COG4771">
    <property type="taxonomic scope" value="Bacteria"/>
</dbReference>
<evidence type="ECO:0000256" key="6">
    <source>
        <dbReference type="ARBA" id="ARBA00022729"/>
    </source>
</evidence>
<feature type="region of interest" description="Disordered" evidence="13">
    <location>
        <begin position="237"/>
        <end position="259"/>
    </location>
</feature>
<evidence type="ECO:0000256" key="8">
    <source>
        <dbReference type="ARBA" id="ARBA00023136"/>
    </source>
</evidence>
<dbReference type="InterPro" id="IPR011276">
    <property type="entry name" value="TonB_haem/Hb_rcpt"/>
</dbReference>
<evidence type="ECO:0000313" key="18">
    <source>
        <dbReference type="Proteomes" id="UP000005380"/>
    </source>
</evidence>
<keyword evidence="7 12" id="KW-0798">TonB box</keyword>
<evidence type="ECO:0000256" key="1">
    <source>
        <dbReference type="ARBA" id="ARBA00004571"/>
    </source>
</evidence>
<dbReference type="GO" id="GO:0015232">
    <property type="term" value="F:heme transmembrane transporter activity"/>
    <property type="evidence" value="ECO:0007669"/>
    <property type="project" value="InterPro"/>
</dbReference>
<gene>
    <name evidence="17" type="ORF">THIAE_08155</name>
</gene>
<dbReference type="PROSITE" id="PS52016">
    <property type="entry name" value="TONB_DEPENDENT_REC_3"/>
    <property type="match status" value="1"/>
</dbReference>
<dbReference type="InterPro" id="IPR039426">
    <property type="entry name" value="TonB-dep_rcpt-like"/>
</dbReference>
<dbReference type="GO" id="GO:0015344">
    <property type="term" value="F:siderophore uptake transmembrane transporter activity"/>
    <property type="evidence" value="ECO:0007669"/>
    <property type="project" value="TreeGrafter"/>
</dbReference>
<proteinExistence type="inferred from homology"/>
<evidence type="ECO:0000313" key="17">
    <source>
        <dbReference type="EMBL" id="AHF01732.1"/>
    </source>
</evidence>
<evidence type="ECO:0000256" key="11">
    <source>
        <dbReference type="PROSITE-ProRule" id="PRU01360"/>
    </source>
</evidence>
<evidence type="ECO:0000256" key="13">
    <source>
        <dbReference type="SAM" id="MobiDB-lite"/>
    </source>
</evidence>
<sequence length="740" mass="82021">MRIYSRKIDQAGLPKPKIKPLTLFIASLMAVYAGTAAADSTLEKITVTLGGIEQELYDTANTVTVIDQKALDKTQATGIKDLFRYQPGIAIKAQPMRAGAALGNTGRGGNEGINIRGLEGNQVTLLSDGVPIPATFSFGPMLVGRGDYLEPEGYKRVEILRGPSSSLYGSDGLAGAVSFQTKDPEDLLTLGNNQQITIRTGYDSANRGTFITPAVAFKNNDLAGLLLFTQRRYSELDNQGNQGGTGAARTRPNPQNNQSDYLLGKLRWQLNDQHQLQLTGESLHRQLKTNVKSGLGRTQMGLMSWDTTALTAKDTIERQMLKLDYSFEDFSQPLIQSARISAYHQSSTNRQFTEEKRTGSSPTFSDRTRNNRYEEDIKGVRAQFESNFGEQVHHRISYGADYSLNRITQMRDGTPRGTSFPTKDFPDSDYVQLGLFVQDEITLGRLSIIPGLRYDQFSLTPARSNDPIYPGVTPISLNDSALSKKLGLVFKQSPMLNYYVQYSEGFRAPTPTNVNSGFTNLTGASPYKTISNPDLKPETSQLYEIGLRGQNEQLSYQISLFHTDYKDFIELTQVGGAGTPADPTLNQSINRDRAEVQGIEADVSWRINNIWRIMAGFNYNEGRMIADGKRSDLATVEPSKLVLGARYKPGDYALELIASHAAARNNPDDELLSTHAYTTLDLLAEWDINKHWQLQGGVFNLTNEAYLHWSDVRNQPKTSSSNDAFTQPGRSLKVSLTTRF</sequence>
<evidence type="ECO:0000256" key="12">
    <source>
        <dbReference type="RuleBase" id="RU003357"/>
    </source>
</evidence>
<keyword evidence="18" id="KW-1185">Reference proteome</keyword>
<dbReference type="Gene3D" id="2.170.130.10">
    <property type="entry name" value="TonB-dependent receptor, plug domain"/>
    <property type="match status" value="1"/>
</dbReference>
<feature type="chain" id="PRO_5004787032" evidence="14">
    <location>
        <begin position="39"/>
        <end position="740"/>
    </location>
</feature>
<dbReference type="OrthoDB" id="9764669at2"/>
<reference evidence="17 18" key="1">
    <citation type="submission" date="2013-12" db="EMBL/GenBank/DDBJ databases">
        <authorList>
            <consortium name="DOE Joint Genome Institute"/>
            <person name="Kappler U."/>
            <person name="Huntemann M."/>
            <person name="Han J."/>
            <person name="Chen A."/>
            <person name="Kyrpides N."/>
            <person name="Mavromatis K."/>
            <person name="Markowitz V."/>
            <person name="Palaniappan K."/>
            <person name="Ivanova N."/>
            <person name="Schaumberg A."/>
            <person name="Pati A."/>
            <person name="Liolios K."/>
            <person name="Nordberg H.P."/>
            <person name="Cantor M.N."/>
            <person name="Hua S.X."/>
            <person name="Woyke T."/>
        </authorList>
    </citation>
    <scope>NUCLEOTIDE SEQUENCE [LARGE SCALE GENOMIC DNA]</scope>
    <source>
        <strain evidence="18">AL2</strain>
    </source>
</reference>
<evidence type="ECO:0000256" key="9">
    <source>
        <dbReference type="ARBA" id="ARBA00023170"/>
    </source>
</evidence>
<dbReference type="GO" id="GO:0044718">
    <property type="term" value="P:siderophore transmembrane transport"/>
    <property type="evidence" value="ECO:0007669"/>
    <property type="project" value="TreeGrafter"/>
</dbReference>
<dbReference type="InterPro" id="IPR010949">
    <property type="entry name" value="TonB_Hb/transfer/lactofer_rcpt"/>
</dbReference>
<dbReference type="EMBL" id="CP007030">
    <property type="protein sequence ID" value="AHF01732.1"/>
    <property type="molecule type" value="Genomic_DNA"/>
</dbReference>
<protein>
    <submittedName>
        <fullName evidence="17">TonB-denpendent receptor</fullName>
    </submittedName>
</protein>
<dbReference type="SUPFAM" id="SSF56935">
    <property type="entry name" value="Porins"/>
    <property type="match status" value="1"/>
</dbReference>
<dbReference type="Pfam" id="PF07715">
    <property type="entry name" value="Plug"/>
    <property type="match status" value="1"/>
</dbReference>
<dbReference type="STRING" id="717772.THIAE_08155"/>
<dbReference type="RefSeq" id="WP_006460719.1">
    <property type="nucleotide sequence ID" value="NZ_CP007030.1"/>
</dbReference>
<dbReference type="Gene3D" id="2.40.170.20">
    <property type="entry name" value="TonB-dependent receptor, beta-barrel domain"/>
    <property type="match status" value="1"/>
</dbReference>
<dbReference type="InterPro" id="IPR012910">
    <property type="entry name" value="Plug_dom"/>
</dbReference>
<dbReference type="InterPro" id="IPR036942">
    <property type="entry name" value="Beta-barrel_TonB_sf"/>
</dbReference>
<evidence type="ECO:0000256" key="14">
    <source>
        <dbReference type="SAM" id="SignalP"/>
    </source>
</evidence>
<name>W0DTH6_9GAMM</name>
<dbReference type="PANTHER" id="PTHR30069">
    <property type="entry name" value="TONB-DEPENDENT OUTER MEMBRANE RECEPTOR"/>
    <property type="match status" value="1"/>
</dbReference>
<accession>W0DTH6</accession>
<feature type="domain" description="TonB-dependent receptor-like beta-barrel" evidence="15">
    <location>
        <begin position="268"/>
        <end position="701"/>
    </location>
</feature>
<dbReference type="InParanoid" id="W0DTH6"/>
<dbReference type="PANTHER" id="PTHR30069:SF29">
    <property type="entry name" value="HEMOGLOBIN AND HEMOGLOBIN-HAPTOGLOBIN-BINDING PROTEIN 1-RELATED"/>
    <property type="match status" value="1"/>
</dbReference>
<evidence type="ECO:0000256" key="7">
    <source>
        <dbReference type="ARBA" id="ARBA00023077"/>
    </source>
</evidence>
<evidence type="ECO:0000259" key="15">
    <source>
        <dbReference type="Pfam" id="PF00593"/>
    </source>
</evidence>
<keyword evidence="4 11" id="KW-1134">Transmembrane beta strand</keyword>
<dbReference type="InterPro" id="IPR000531">
    <property type="entry name" value="Beta-barrel_TonB"/>
</dbReference>
<dbReference type="KEGG" id="tao:THIAE_08155"/>